<feature type="compositionally biased region" description="Low complexity" evidence="1">
    <location>
        <begin position="462"/>
        <end position="475"/>
    </location>
</feature>
<evidence type="ECO:0000313" key="3">
    <source>
        <dbReference type="Proteomes" id="UP001430356"/>
    </source>
</evidence>
<name>A0AAW0EML2_9TRYP</name>
<proteinExistence type="predicted"/>
<dbReference type="EMBL" id="JAECZO010000052">
    <property type="protein sequence ID" value="KAK7195353.1"/>
    <property type="molecule type" value="Genomic_DNA"/>
</dbReference>
<sequence length="475" mass="52450">MPGTRQRVGGHRRHGNAPSHERRSASASLPETAVRLAAQFRPRTTRSHLIRRADGRYVEPYSAIVEGDEAVSVLCLQRTPQQVLVRHMPEQEWQRIVREGEEVHPGVAGESSLHIVASSEMSTLPAGVSGRVAPAEPGSPEQPPVFDYFVAPENRIEKMRQTQKSSFFSYLHAQARYPRKELERVAREDRRAMLSVERRNIFLRQYQRDMQHRMAGTPLFTIARELPEEFVQTFFMFEEQFGVTRQRRAATGQRGADRNEDAGGRYLFTIDRSSTFLGERMPFTGQLPADGFVVVTVGPTADAATSAWRPWDPAQRASDEEEEEEPFVPYNYGAAEYVPRARVHEGREGAPAQATEARTSATATLHGEQSAPIEAASSAPLRMANVAAARRRKTGSGGSSRASSLSESTPSCSPLLATSRRRTASAERGGRVLLGDTRRPHTHSSTALPLSSDDDGDDGADDSVPPRVSPCVVVR</sequence>
<dbReference type="AlphaFoldDB" id="A0AAW0EML2"/>
<dbReference type="Proteomes" id="UP001430356">
    <property type="component" value="Unassembled WGS sequence"/>
</dbReference>
<feature type="compositionally biased region" description="Acidic residues" evidence="1">
    <location>
        <begin position="452"/>
        <end position="461"/>
    </location>
</feature>
<evidence type="ECO:0000313" key="2">
    <source>
        <dbReference type="EMBL" id="KAK7195353.1"/>
    </source>
</evidence>
<feature type="region of interest" description="Disordered" evidence="1">
    <location>
        <begin position="344"/>
        <end position="475"/>
    </location>
</feature>
<reference evidence="2 3" key="1">
    <citation type="journal article" date="2021" name="MBio">
        <title>A New Model Trypanosomatid, Novymonas esmeraldas: Genomic Perception of Its 'Candidatus Pandoraea novymonadis' Endosymbiont.</title>
        <authorList>
            <person name="Zakharova A."/>
            <person name="Saura A."/>
            <person name="Butenko A."/>
            <person name="Podesvova L."/>
            <person name="Warmusova S."/>
            <person name="Kostygov A.Y."/>
            <person name="Nenarokova A."/>
            <person name="Lukes J."/>
            <person name="Opperdoes F.R."/>
            <person name="Yurchenko V."/>
        </authorList>
    </citation>
    <scope>NUCLEOTIDE SEQUENCE [LARGE SCALE GENOMIC DNA]</scope>
    <source>
        <strain evidence="2 3">E262AT.01</strain>
    </source>
</reference>
<feature type="region of interest" description="Disordered" evidence="1">
    <location>
        <begin position="304"/>
        <end position="327"/>
    </location>
</feature>
<comment type="caution">
    <text evidence="2">The sequence shown here is derived from an EMBL/GenBank/DDBJ whole genome shotgun (WGS) entry which is preliminary data.</text>
</comment>
<accession>A0AAW0EML2</accession>
<feature type="region of interest" description="Disordered" evidence="1">
    <location>
        <begin position="1"/>
        <end position="30"/>
    </location>
</feature>
<keyword evidence="3" id="KW-1185">Reference proteome</keyword>
<organism evidence="2 3">
    <name type="scientific">Novymonas esmeraldas</name>
    <dbReference type="NCBI Taxonomy" id="1808958"/>
    <lineage>
        <taxon>Eukaryota</taxon>
        <taxon>Discoba</taxon>
        <taxon>Euglenozoa</taxon>
        <taxon>Kinetoplastea</taxon>
        <taxon>Metakinetoplastina</taxon>
        <taxon>Trypanosomatida</taxon>
        <taxon>Trypanosomatidae</taxon>
        <taxon>Novymonas</taxon>
    </lineage>
</organism>
<gene>
    <name evidence="2" type="ORF">NESM_000461800</name>
</gene>
<evidence type="ECO:0000256" key="1">
    <source>
        <dbReference type="SAM" id="MobiDB-lite"/>
    </source>
</evidence>
<feature type="compositionally biased region" description="Low complexity" evidence="1">
    <location>
        <begin position="399"/>
        <end position="418"/>
    </location>
</feature>
<protein>
    <submittedName>
        <fullName evidence="2">Uncharacterized protein</fullName>
    </submittedName>
</protein>